<accession>A0ABM8UMA8</accession>
<dbReference type="EMBL" id="CAJRAU010000002">
    <property type="protein sequence ID" value="CAG5068587.1"/>
    <property type="molecule type" value="Genomic_DNA"/>
</dbReference>
<dbReference type="Proteomes" id="UP000679725">
    <property type="component" value="Unassembled WGS sequence"/>
</dbReference>
<dbReference type="InterPro" id="IPR007421">
    <property type="entry name" value="Schlafen_AlbA_2_dom"/>
</dbReference>
<organism evidence="2 3">
    <name type="scientific">Dyadobacter linearis</name>
    <dbReference type="NCBI Taxonomy" id="2823330"/>
    <lineage>
        <taxon>Bacteria</taxon>
        <taxon>Pseudomonadati</taxon>
        <taxon>Bacteroidota</taxon>
        <taxon>Cytophagia</taxon>
        <taxon>Cytophagales</taxon>
        <taxon>Spirosomataceae</taxon>
        <taxon>Dyadobacter</taxon>
    </lineage>
</organism>
<keyword evidence="3" id="KW-1185">Reference proteome</keyword>
<gene>
    <name evidence="2" type="ORF">DYBT9623_01318</name>
</gene>
<dbReference type="InterPro" id="IPR038461">
    <property type="entry name" value="Schlafen_AlbA_2_dom_sf"/>
</dbReference>
<dbReference type="Gene3D" id="3.30.565.60">
    <property type="match status" value="1"/>
</dbReference>
<dbReference type="InterPro" id="IPR038475">
    <property type="entry name" value="RecG_C_sf"/>
</dbReference>
<comment type="caution">
    <text evidence="2">The sequence shown here is derived from an EMBL/GenBank/DDBJ whole genome shotgun (WGS) entry which is preliminary data.</text>
</comment>
<name>A0ABM8UMA8_9BACT</name>
<dbReference type="Pfam" id="PF04326">
    <property type="entry name" value="SLFN_AlbA_2"/>
    <property type="match status" value="1"/>
</dbReference>
<dbReference type="PANTHER" id="PTHR30595:SF6">
    <property type="entry name" value="SCHLAFEN ALBA-2 DOMAIN-CONTAINING PROTEIN"/>
    <property type="match status" value="1"/>
</dbReference>
<dbReference type="Gene3D" id="3.30.950.30">
    <property type="entry name" value="Schlafen, AAA domain"/>
    <property type="match status" value="1"/>
</dbReference>
<reference evidence="2 3" key="1">
    <citation type="submission" date="2021-04" db="EMBL/GenBank/DDBJ databases">
        <authorList>
            <person name="Rodrigo-Torres L."/>
            <person name="Arahal R. D."/>
            <person name="Lucena T."/>
        </authorList>
    </citation>
    <scope>NUCLEOTIDE SEQUENCE [LARGE SCALE GENOMIC DNA]</scope>
    <source>
        <strain evidence="2 3">CECT 9623</strain>
    </source>
</reference>
<dbReference type="PANTHER" id="PTHR30595">
    <property type="entry name" value="GLPR-RELATED TRANSCRIPTIONAL REPRESSOR"/>
    <property type="match status" value="1"/>
</dbReference>
<evidence type="ECO:0000259" key="1">
    <source>
        <dbReference type="Pfam" id="PF04326"/>
    </source>
</evidence>
<evidence type="ECO:0000313" key="3">
    <source>
        <dbReference type="Proteomes" id="UP000679725"/>
    </source>
</evidence>
<dbReference type="RefSeq" id="WP_215232728.1">
    <property type="nucleotide sequence ID" value="NZ_CAJRAU010000002.1"/>
</dbReference>
<proteinExistence type="predicted"/>
<sequence length="536" mass="60083">MTIEQINTLLKQGEGTRLEFKEAKFALPKTLFESICAMLNNEGGNIFLGVDDSGTVTGVLPEQVDKMIKDLTYLSNDPQKMNPPFVFTPKKYMIGGQPIIHILLPADSQVHRLSNVVYFRNGDADLRINEPHKIAEIVNKKNSKYTENAILPHLRFENFKADLFPKVRNLIRSNNADHPWLALDNTQLLRAAGLWKRDFQTGEEGYTLAATLLLGKDEVITQVLPHFKIDALVRIDNTFRYDDRAYIQTNLIEAYEQLLDFAGKHLPDKFYLEGNQRVSIRTAIFREVIANMIVHREYTSASPGRFVIGKDTVETENANKPNGEGIINPLAGITFPKNPVIVKFFIQLGRAEELGSGARNVAHYTKMYAGKRKPEFVEGNIFKMKIPIPVSKDEDVSEGVNAGVSEGVNAGVSEGVNAGVNQLPSPPPTILIDIHIEPVVVKIVNHLFDEEIGNGNLNRLKNASKSEIMRIVMIVNETEGLKSGEIAKRSGKPQKTIERQLSKARELNILRFVGPPKTGGYYFTEFFENRITQSDQ</sequence>
<feature type="domain" description="Schlafen AlbA-2" evidence="1">
    <location>
        <begin position="14"/>
        <end position="127"/>
    </location>
</feature>
<evidence type="ECO:0000313" key="2">
    <source>
        <dbReference type="EMBL" id="CAG5068587.1"/>
    </source>
</evidence>
<protein>
    <recommendedName>
        <fullName evidence="1">Schlafen AlbA-2 domain-containing protein</fullName>
    </recommendedName>
</protein>